<protein>
    <recommendedName>
        <fullName evidence="4">Transporter</fullName>
    </recommendedName>
</protein>
<dbReference type="AlphaFoldDB" id="Q2GA49"/>
<dbReference type="EMBL" id="CP000248">
    <property type="protein sequence ID" value="ABD25274.1"/>
    <property type="molecule type" value="Genomic_DNA"/>
</dbReference>
<feature type="chain" id="PRO_5004208118" description="Transporter" evidence="1">
    <location>
        <begin position="25"/>
        <end position="261"/>
    </location>
</feature>
<dbReference type="InterPro" id="IPR025737">
    <property type="entry name" value="FApF"/>
</dbReference>
<dbReference type="HOGENOM" id="CLU_093145_0_0_5"/>
<name>Q2GA49_NOVAD</name>
<organism evidence="2 3">
    <name type="scientific">Novosphingobium aromaticivorans (strain ATCC 700278 / DSM 12444 / CCUG 56034 / CIP 105152 / NBRC 16084 / F199)</name>
    <dbReference type="NCBI Taxonomy" id="279238"/>
    <lineage>
        <taxon>Bacteria</taxon>
        <taxon>Pseudomonadati</taxon>
        <taxon>Pseudomonadota</taxon>
        <taxon>Alphaproteobacteria</taxon>
        <taxon>Sphingomonadales</taxon>
        <taxon>Sphingomonadaceae</taxon>
        <taxon>Novosphingobium</taxon>
    </lineage>
</organism>
<keyword evidence="1" id="KW-0732">Signal</keyword>
<accession>Q2GA49</accession>
<dbReference type="Proteomes" id="UP000009134">
    <property type="component" value="Chromosome"/>
</dbReference>
<dbReference type="eggNOG" id="ENOG5030ENV">
    <property type="taxonomic scope" value="Bacteria"/>
</dbReference>
<dbReference type="KEGG" id="nar:Saro_0829"/>
<dbReference type="RefSeq" id="WP_011444488.1">
    <property type="nucleotide sequence ID" value="NC_007794.1"/>
</dbReference>
<feature type="signal peptide" evidence="1">
    <location>
        <begin position="1"/>
        <end position="24"/>
    </location>
</feature>
<reference evidence="3" key="1">
    <citation type="submission" date="2006-01" db="EMBL/GenBank/DDBJ databases">
        <title>Complete sequence of Novosphingobium aromaticivorans DSM 12444.</title>
        <authorList>
            <consortium name="US DOE Joint Genome Institute"/>
            <person name="Copeland A."/>
            <person name="Lucas S."/>
            <person name="Lapidus A."/>
            <person name="Barry K."/>
            <person name="Detter J.C."/>
            <person name="Glavina T."/>
            <person name="Hammon N."/>
            <person name="Israni S."/>
            <person name="Pitluck S."/>
            <person name="Chain P."/>
            <person name="Malfatti S."/>
            <person name="Shin M."/>
            <person name="Vergez L."/>
            <person name="Schmutz J."/>
            <person name="Larimer F."/>
            <person name="Land M."/>
            <person name="Kyrpides N."/>
            <person name="Ivanova N."/>
            <person name="Fredrickson J."/>
            <person name="Balkwill D."/>
            <person name="Romine M.F."/>
            <person name="Richardson P."/>
        </authorList>
    </citation>
    <scope>NUCLEOTIDE SEQUENCE [LARGE SCALE GENOMIC DNA]</scope>
    <source>
        <strain evidence="3">ATCC 700278 / DSM 12444 / CCUG 56034 / CIP 105152 / NBRC 16084 / F199</strain>
    </source>
</reference>
<keyword evidence="3" id="KW-1185">Reference proteome</keyword>
<sequence>MKKITRIALAAMVTAAALPAPALAQDAPADDSLSVTTGVDWSSGDYGTGSDTNILVVPLSLRYKTGNLRVSVTQPWLRIDGSSAIVGNGSGGVIIDPNAPRTIRSGLGDLTIGASYLIPEDSLGFGLDLSARVKLPTASRSKGLGTGKTDVTVGAELSKTFGAITPFASIGYRMPGDPEGIDLRNAWTASGGASIAMGRSVLIASYDYRESTSRLARDSHELFGAVSTPVSDALNLTVYGSAGLSEGAPDYGVGGMITVKF</sequence>
<dbReference type="SUPFAM" id="SSF56935">
    <property type="entry name" value="Porins"/>
    <property type="match status" value="1"/>
</dbReference>
<evidence type="ECO:0000313" key="3">
    <source>
        <dbReference type="Proteomes" id="UP000009134"/>
    </source>
</evidence>
<evidence type="ECO:0008006" key="4">
    <source>
        <dbReference type="Google" id="ProtNLM"/>
    </source>
</evidence>
<evidence type="ECO:0000313" key="2">
    <source>
        <dbReference type="EMBL" id="ABD25274.1"/>
    </source>
</evidence>
<evidence type="ECO:0000256" key="1">
    <source>
        <dbReference type="SAM" id="SignalP"/>
    </source>
</evidence>
<dbReference type="Pfam" id="PF13557">
    <property type="entry name" value="Phenol_MetA_deg"/>
    <property type="match status" value="1"/>
</dbReference>
<proteinExistence type="predicted"/>
<gene>
    <name evidence="2" type="ordered locus">Saro_0829</name>
</gene>